<feature type="compositionally biased region" description="Basic and acidic residues" evidence="15">
    <location>
        <begin position="449"/>
        <end position="460"/>
    </location>
</feature>
<evidence type="ECO:0000256" key="13">
    <source>
        <dbReference type="ARBA" id="ARBA00068353"/>
    </source>
</evidence>
<dbReference type="KEGG" id="mgl:MGL_1875"/>
<evidence type="ECO:0000256" key="2">
    <source>
        <dbReference type="ARBA" id="ARBA00009196"/>
    </source>
</evidence>
<keyword evidence="9" id="KW-0067">ATP-binding</keyword>
<accession>A8Q224</accession>
<dbReference type="GO" id="GO:0030688">
    <property type="term" value="C:preribosome, small subunit precursor"/>
    <property type="evidence" value="ECO:0007669"/>
    <property type="project" value="TreeGrafter"/>
</dbReference>
<keyword evidence="8" id="KW-0418">Kinase</keyword>
<dbReference type="GO" id="GO:0046872">
    <property type="term" value="F:metal ion binding"/>
    <property type="evidence" value="ECO:0007669"/>
    <property type="project" value="UniProtKB-KW"/>
</dbReference>
<feature type="region of interest" description="Disordered" evidence="15">
    <location>
        <begin position="438"/>
        <end position="563"/>
    </location>
</feature>
<evidence type="ECO:0000256" key="12">
    <source>
        <dbReference type="ARBA" id="ARBA00048679"/>
    </source>
</evidence>
<evidence type="ECO:0000256" key="11">
    <source>
        <dbReference type="ARBA" id="ARBA00047899"/>
    </source>
</evidence>
<evidence type="ECO:0000256" key="6">
    <source>
        <dbReference type="ARBA" id="ARBA00022723"/>
    </source>
</evidence>
<dbReference type="GO" id="GO:0030490">
    <property type="term" value="P:maturation of SSU-rRNA"/>
    <property type="evidence" value="ECO:0007669"/>
    <property type="project" value="TreeGrafter"/>
</dbReference>
<evidence type="ECO:0000256" key="15">
    <source>
        <dbReference type="SAM" id="MobiDB-lite"/>
    </source>
</evidence>
<dbReference type="InterPro" id="IPR011009">
    <property type="entry name" value="Kinase-like_dom_sf"/>
</dbReference>
<comment type="cofactor">
    <cofactor evidence="1">
        <name>Mg(2+)</name>
        <dbReference type="ChEBI" id="CHEBI:18420"/>
    </cofactor>
</comment>
<dbReference type="PANTHER" id="PTHR45852">
    <property type="entry name" value="SER/THR-PROTEIN KINASE RIO2"/>
    <property type="match status" value="1"/>
</dbReference>
<dbReference type="Gene3D" id="1.10.10.10">
    <property type="entry name" value="Winged helix-like DNA-binding domain superfamily/Winged helix DNA-binding domain"/>
    <property type="match status" value="1"/>
</dbReference>
<dbReference type="GeneID" id="5855183"/>
<dbReference type="SUPFAM" id="SSF56112">
    <property type="entry name" value="Protein kinase-like (PK-like)"/>
    <property type="match status" value="1"/>
</dbReference>
<dbReference type="STRING" id="425265.A8Q224"/>
<comment type="similarity">
    <text evidence="2">Belongs to the protein kinase superfamily. RIO-type Ser/Thr kinase family.</text>
</comment>
<dbReference type="PROSITE" id="PS01245">
    <property type="entry name" value="RIO1"/>
    <property type="match status" value="1"/>
</dbReference>
<dbReference type="InterPro" id="IPR018934">
    <property type="entry name" value="RIO_dom"/>
</dbReference>
<dbReference type="InterPro" id="IPR018935">
    <property type="entry name" value="RIO_kinase_CS"/>
</dbReference>
<dbReference type="FunFam" id="3.30.200.20:FF:000052">
    <property type="entry name" value="Serine/threonine-protein kinase RIO2"/>
    <property type="match status" value="1"/>
</dbReference>
<dbReference type="Gene3D" id="1.10.510.10">
    <property type="entry name" value="Transferase(Phosphotransferase) domain 1"/>
    <property type="match status" value="1"/>
</dbReference>
<comment type="caution">
    <text evidence="17">The sequence shown here is derived from an EMBL/GenBank/DDBJ whole genome shotgun (WGS) entry which is preliminary data.</text>
</comment>
<evidence type="ECO:0000256" key="14">
    <source>
        <dbReference type="ARBA" id="ARBA00068837"/>
    </source>
</evidence>
<dbReference type="InterPro" id="IPR000687">
    <property type="entry name" value="RIO_kinase"/>
</dbReference>
<evidence type="ECO:0000313" key="18">
    <source>
        <dbReference type="Proteomes" id="UP000008837"/>
    </source>
</evidence>
<comment type="catalytic activity">
    <reaction evidence="11">
        <text>L-threonyl-[protein] + ATP = O-phospho-L-threonyl-[protein] + ADP + H(+)</text>
        <dbReference type="Rhea" id="RHEA:46608"/>
        <dbReference type="Rhea" id="RHEA-COMP:11060"/>
        <dbReference type="Rhea" id="RHEA-COMP:11605"/>
        <dbReference type="ChEBI" id="CHEBI:15378"/>
        <dbReference type="ChEBI" id="CHEBI:30013"/>
        <dbReference type="ChEBI" id="CHEBI:30616"/>
        <dbReference type="ChEBI" id="CHEBI:61977"/>
        <dbReference type="ChEBI" id="CHEBI:456216"/>
        <dbReference type="EC" id="2.7.11.1"/>
    </reaction>
</comment>
<dbReference type="OrthoDB" id="10258631at2759"/>
<dbReference type="AlphaFoldDB" id="A8Q224"/>
<name>A8Q224_MALGO</name>
<evidence type="ECO:0000256" key="7">
    <source>
        <dbReference type="ARBA" id="ARBA00022741"/>
    </source>
</evidence>
<dbReference type="GO" id="GO:0005634">
    <property type="term" value="C:nucleus"/>
    <property type="evidence" value="ECO:0007669"/>
    <property type="project" value="TreeGrafter"/>
</dbReference>
<dbReference type="InterPro" id="IPR030484">
    <property type="entry name" value="Rio2"/>
</dbReference>
<proteinExistence type="inferred from homology"/>
<evidence type="ECO:0000313" key="17">
    <source>
        <dbReference type="EMBL" id="EDP43662.1"/>
    </source>
</evidence>
<feature type="compositionally biased region" description="Low complexity" evidence="15">
    <location>
        <begin position="523"/>
        <end position="535"/>
    </location>
</feature>
<dbReference type="SUPFAM" id="SSF46785">
    <property type="entry name" value="Winged helix' DNA-binding domain"/>
    <property type="match status" value="1"/>
</dbReference>
<dbReference type="SMART" id="SM00090">
    <property type="entry name" value="RIO"/>
    <property type="match status" value="1"/>
</dbReference>
<evidence type="ECO:0000256" key="10">
    <source>
        <dbReference type="ARBA" id="ARBA00022842"/>
    </source>
</evidence>
<dbReference type="PANTHER" id="PTHR45852:SF1">
    <property type="entry name" value="SERINE_THREONINE-PROTEIN KINASE RIO2"/>
    <property type="match status" value="1"/>
</dbReference>
<dbReference type="Pfam" id="PF01163">
    <property type="entry name" value="RIO1"/>
    <property type="match status" value="2"/>
</dbReference>
<feature type="domain" description="RIO kinase" evidence="16">
    <location>
        <begin position="65"/>
        <end position="398"/>
    </location>
</feature>
<dbReference type="FunCoup" id="A8Q224">
    <property type="interactions" value="688"/>
</dbReference>
<evidence type="ECO:0000256" key="5">
    <source>
        <dbReference type="ARBA" id="ARBA00022679"/>
    </source>
</evidence>
<feature type="region of interest" description="Disordered" evidence="15">
    <location>
        <begin position="286"/>
        <end position="333"/>
    </location>
</feature>
<keyword evidence="18" id="KW-1185">Reference proteome</keyword>
<comment type="catalytic activity">
    <reaction evidence="12">
        <text>L-seryl-[protein] + ATP = O-phospho-L-seryl-[protein] + ADP + H(+)</text>
        <dbReference type="Rhea" id="RHEA:17989"/>
        <dbReference type="Rhea" id="RHEA-COMP:9863"/>
        <dbReference type="Rhea" id="RHEA-COMP:11604"/>
        <dbReference type="ChEBI" id="CHEBI:15378"/>
        <dbReference type="ChEBI" id="CHEBI:29999"/>
        <dbReference type="ChEBI" id="CHEBI:30616"/>
        <dbReference type="ChEBI" id="CHEBI:83421"/>
        <dbReference type="ChEBI" id="CHEBI:456216"/>
        <dbReference type="EC" id="2.7.11.1"/>
    </reaction>
</comment>
<organism evidence="17 18">
    <name type="scientific">Malassezia globosa (strain ATCC MYA-4612 / CBS 7966)</name>
    <name type="common">Dandruff-associated fungus</name>
    <dbReference type="NCBI Taxonomy" id="425265"/>
    <lineage>
        <taxon>Eukaryota</taxon>
        <taxon>Fungi</taxon>
        <taxon>Dikarya</taxon>
        <taxon>Basidiomycota</taxon>
        <taxon>Ustilaginomycotina</taxon>
        <taxon>Malasseziomycetes</taxon>
        <taxon>Malasseziales</taxon>
        <taxon>Malasseziaceae</taxon>
        <taxon>Malassezia</taxon>
    </lineage>
</organism>
<dbReference type="EC" id="2.7.11.1" evidence="3"/>
<keyword evidence="4" id="KW-0723">Serine/threonine-protein kinase</keyword>
<dbReference type="InterPro" id="IPR015285">
    <property type="entry name" value="RIO2_wHTH_N"/>
</dbReference>
<feature type="compositionally biased region" description="Basic and acidic residues" evidence="15">
    <location>
        <begin position="252"/>
        <end position="264"/>
    </location>
</feature>
<dbReference type="Pfam" id="PF09202">
    <property type="entry name" value="Rio2_N"/>
    <property type="match status" value="1"/>
</dbReference>
<reference evidence="17 18" key="1">
    <citation type="journal article" date="2007" name="Proc. Natl. Acad. Sci. U.S.A.">
        <title>Dandruff-associated Malassezia genomes reveal convergent and divergent virulence traits shared with plant and human fungal pathogens.</title>
        <authorList>
            <person name="Xu J."/>
            <person name="Saunders C.W."/>
            <person name="Hu P."/>
            <person name="Grant R.A."/>
            <person name="Boekhout T."/>
            <person name="Kuramae E.E."/>
            <person name="Kronstad J.W."/>
            <person name="Deangelis Y.M."/>
            <person name="Reeder N.L."/>
            <person name="Johnstone K.R."/>
            <person name="Leland M."/>
            <person name="Fieno A.M."/>
            <person name="Begley W.M."/>
            <person name="Sun Y."/>
            <person name="Lacey M.P."/>
            <person name="Chaudhary T."/>
            <person name="Keough T."/>
            <person name="Chu L."/>
            <person name="Sears R."/>
            <person name="Yuan B."/>
            <person name="Dawson T.L.Jr."/>
        </authorList>
    </citation>
    <scope>NUCLEOTIDE SEQUENCE [LARGE SCALE GENOMIC DNA]</scope>
    <source>
        <strain evidence="18">ATCC MYA-4612 / CBS 7966</strain>
    </source>
</reference>
<keyword evidence="10" id="KW-0460">Magnesium</keyword>
<dbReference type="InParanoid" id="A8Q224"/>
<evidence type="ECO:0000259" key="16">
    <source>
        <dbReference type="SMART" id="SM00090"/>
    </source>
</evidence>
<dbReference type="OMA" id="RETEHEC"/>
<dbReference type="InterPro" id="IPR036388">
    <property type="entry name" value="WH-like_DNA-bd_sf"/>
</dbReference>
<evidence type="ECO:0000256" key="8">
    <source>
        <dbReference type="ARBA" id="ARBA00022777"/>
    </source>
</evidence>
<dbReference type="CDD" id="cd05144">
    <property type="entry name" value="RIO2_C"/>
    <property type="match status" value="1"/>
</dbReference>
<dbReference type="GO" id="GO:0004674">
    <property type="term" value="F:protein serine/threonine kinase activity"/>
    <property type="evidence" value="ECO:0007669"/>
    <property type="project" value="UniProtKB-KW"/>
</dbReference>
<feature type="compositionally biased region" description="Acidic residues" evidence="15">
    <location>
        <begin position="314"/>
        <end position="328"/>
    </location>
</feature>
<keyword evidence="6" id="KW-0479">Metal-binding</keyword>
<dbReference type="GO" id="GO:0005524">
    <property type="term" value="F:ATP binding"/>
    <property type="evidence" value="ECO:0007669"/>
    <property type="project" value="UniProtKB-KW"/>
</dbReference>
<protein>
    <recommendedName>
        <fullName evidence="13">Serine/threonine-protein kinase RIO2</fullName>
        <ecNumber evidence="3">2.7.11.1</ecNumber>
    </recommendedName>
    <alternativeName>
        <fullName evidence="14">Serine/threonine-protein kinase rio2</fullName>
    </alternativeName>
</protein>
<sequence>MKLDATDVRYITPEEYRVLTAVEMGSKNHEVVPTTLIAQISSLRHAGISKLLSNLLKRRLVARVQNNVYDGFRLTYGGYDYLAVRALSKRKSMYAVGNQIGVGKESDIYLVSNEEGECRVLKIHRLGRISFRKIKEKRDYMGKRKSASWMYMSRLAAQKEYAFMQILHAHGFPVPTPLDQTRHTVLMSYEDAYPLRQIAALPIDQVRHLYSALMALIVRLARAGLIHGDFNEFNLLVKEIRDDEDNTEENDMIPKHQRIERADQSDAENESDFSAEDAIVEHGKGFARVVQGPPRANDDEEKKDAVDVPKTYSDEDGDEDEDEDEDISDISVDTQQVIDLGEGIRVEPVLIDFPQMVSIEHPNAAYFFERDVDCVRRFFRKRFRFESEEYPTYSQVMEAMRDEKVDRLDALTRASGFGKSSDADAILEMHLASMHIAESEAENSGVEWDEGRSDGDRTHDEDDGQVEEEDEEEEESDEDDVDDEADVTVDSVGGMGAIKKGKMESIRRKHDMQPGQVDMSYVSSRTAASRAQAQRRSFKHHGRKSQATKIGRRHGGGKAKHNKARIVADSQVI</sequence>
<gene>
    <name evidence="17" type="ORF">MGL_1875</name>
</gene>
<dbReference type="Gene3D" id="3.30.200.20">
    <property type="entry name" value="Phosphorylase Kinase, domain 1"/>
    <property type="match status" value="1"/>
</dbReference>
<dbReference type="VEuPathDB" id="FungiDB:MGL_1875"/>
<dbReference type="FunFam" id="1.10.10.10:FF:000053">
    <property type="entry name" value="Serine/threonine-protein kinase RIO2"/>
    <property type="match status" value="1"/>
</dbReference>
<evidence type="ECO:0000256" key="1">
    <source>
        <dbReference type="ARBA" id="ARBA00001946"/>
    </source>
</evidence>
<feature type="compositionally biased region" description="Basic residues" evidence="15">
    <location>
        <begin position="536"/>
        <end position="563"/>
    </location>
</feature>
<dbReference type="InterPro" id="IPR036390">
    <property type="entry name" value="WH_DNA-bd_sf"/>
</dbReference>
<keyword evidence="5" id="KW-0808">Transferase</keyword>
<feature type="compositionally biased region" description="Basic and acidic residues" evidence="15">
    <location>
        <begin position="296"/>
        <end position="307"/>
    </location>
</feature>
<evidence type="ECO:0000256" key="9">
    <source>
        <dbReference type="ARBA" id="ARBA00022840"/>
    </source>
</evidence>
<dbReference type="EMBL" id="AAYY01000006">
    <property type="protein sequence ID" value="EDP43662.1"/>
    <property type="molecule type" value="Genomic_DNA"/>
</dbReference>
<feature type="compositionally biased region" description="Acidic residues" evidence="15">
    <location>
        <begin position="461"/>
        <end position="487"/>
    </location>
</feature>
<keyword evidence="7" id="KW-0547">Nucleotide-binding</keyword>
<evidence type="ECO:0000256" key="3">
    <source>
        <dbReference type="ARBA" id="ARBA00012513"/>
    </source>
</evidence>
<dbReference type="RefSeq" id="XP_001730876.1">
    <property type="nucleotide sequence ID" value="XM_001730824.1"/>
</dbReference>
<dbReference type="GO" id="GO:0005829">
    <property type="term" value="C:cytosol"/>
    <property type="evidence" value="ECO:0007669"/>
    <property type="project" value="TreeGrafter"/>
</dbReference>
<evidence type="ECO:0000256" key="4">
    <source>
        <dbReference type="ARBA" id="ARBA00022527"/>
    </source>
</evidence>
<feature type="region of interest" description="Disordered" evidence="15">
    <location>
        <begin position="244"/>
        <end position="273"/>
    </location>
</feature>
<dbReference type="Proteomes" id="UP000008837">
    <property type="component" value="Unassembled WGS sequence"/>
</dbReference>